<feature type="region of interest" description="Disordered" evidence="1">
    <location>
        <begin position="536"/>
        <end position="557"/>
    </location>
</feature>
<organism evidence="4 5">
    <name type="scientific">Pontixanthobacter gangjinensis</name>
    <dbReference type="NCBI Taxonomy" id="1028742"/>
    <lineage>
        <taxon>Bacteria</taxon>
        <taxon>Pseudomonadati</taxon>
        <taxon>Pseudomonadota</taxon>
        <taxon>Alphaproteobacteria</taxon>
        <taxon>Sphingomonadales</taxon>
        <taxon>Erythrobacteraceae</taxon>
        <taxon>Pontixanthobacter</taxon>
    </lineage>
</organism>
<dbReference type="PROSITE" id="PS51186">
    <property type="entry name" value="GNAT"/>
    <property type="match status" value="1"/>
</dbReference>
<comment type="caution">
    <text evidence="4">The sequence shown here is derived from an EMBL/GenBank/DDBJ whole genome shotgun (WGS) entry which is preliminary data.</text>
</comment>
<proteinExistence type="predicted"/>
<evidence type="ECO:0000313" key="4">
    <source>
        <dbReference type="EMBL" id="MXO56720.1"/>
    </source>
</evidence>
<dbReference type="InterPro" id="IPR000182">
    <property type="entry name" value="GNAT_dom"/>
</dbReference>
<evidence type="ECO:0000259" key="3">
    <source>
        <dbReference type="PROSITE" id="PS51186"/>
    </source>
</evidence>
<dbReference type="Gene3D" id="3.60.110.10">
    <property type="entry name" value="Carbon-nitrogen hydrolase"/>
    <property type="match status" value="1"/>
</dbReference>
<dbReference type="GO" id="GO:0016747">
    <property type="term" value="F:acyltransferase activity, transferring groups other than amino-acyl groups"/>
    <property type="evidence" value="ECO:0007669"/>
    <property type="project" value="InterPro"/>
</dbReference>
<dbReference type="Gene3D" id="3.40.630.30">
    <property type="match status" value="1"/>
</dbReference>
<feature type="domain" description="N-acetyltransferase" evidence="3">
    <location>
        <begin position="30"/>
        <end position="229"/>
    </location>
</feature>
<evidence type="ECO:0000313" key="5">
    <source>
        <dbReference type="Proteomes" id="UP000468943"/>
    </source>
</evidence>
<dbReference type="CDD" id="cd04301">
    <property type="entry name" value="NAT_SF"/>
    <property type="match status" value="1"/>
</dbReference>
<dbReference type="CDD" id="cd07574">
    <property type="entry name" value="nitrilase_Rim1_like"/>
    <property type="match status" value="1"/>
</dbReference>
<feature type="region of interest" description="Disordered" evidence="1">
    <location>
        <begin position="1"/>
        <end position="23"/>
    </location>
</feature>
<accession>A0A6I4SNJ9</accession>
<gene>
    <name evidence="4" type="ORF">GRI36_07470</name>
</gene>
<dbReference type="InterPro" id="IPR003010">
    <property type="entry name" value="C-N_Hydrolase"/>
</dbReference>
<dbReference type="InterPro" id="IPR016181">
    <property type="entry name" value="Acyl_CoA_acyltransferase"/>
</dbReference>
<protein>
    <submittedName>
        <fullName evidence="4">GNAT family N-acetyltransferase</fullName>
    </submittedName>
</protein>
<dbReference type="PANTHER" id="PTHR23088">
    <property type="entry name" value="NITRILASE-RELATED"/>
    <property type="match status" value="1"/>
</dbReference>
<dbReference type="OrthoDB" id="9811121at2"/>
<dbReference type="Pfam" id="PF00583">
    <property type="entry name" value="Acetyltransf_1"/>
    <property type="match status" value="1"/>
</dbReference>
<dbReference type="SUPFAM" id="SSF56317">
    <property type="entry name" value="Carbon-nitrogen hydrolase"/>
    <property type="match status" value="1"/>
</dbReference>
<dbReference type="AlphaFoldDB" id="A0A6I4SNJ9"/>
<feature type="domain" description="CN hydrolase" evidence="2">
    <location>
        <begin position="248"/>
        <end position="505"/>
    </location>
</feature>
<keyword evidence="5" id="KW-1185">Reference proteome</keyword>
<dbReference type="InterPro" id="IPR036526">
    <property type="entry name" value="C-N_Hydrolase_sf"/>
</dbReference>
<keyword evidence="4" id="KW-0808">Transferase</keyword>
<evidence type="ECO:0000256" key="1">
    <source>
        <dbReference type="SAM" id="MobiDB-lite"/>
    </source>
</evidence>
<reference evidence="4 5" key="1">
    <citation type="submission" date="2019-12" db="EMBL/GenBank/DDBJ databases">
        <title>Genomic-based taxomic classification of the family Erythrobacteraceae.</title>
        <authorList>
            <person name="Xu L."/>
        </authorList>
    </citation>
    <scope>NUCLEOTIDE SEQUENCE [LARGE SCALE GENOMIC DNA]</scope>
    <source>
        <strain evidence="4 5">JCM 17802</strain>
    </source>
</reference>
<dbReference type="PROSITE" id="PS50263">
    <property type="entry name" value="CN_HYDROLASE"/>
    <property type="match status" value="1"/>
</dbReference>
<dbReference type="EMBL" id="WTYS01000001">
    <property type="protein sequence ID" value="MXO56720.1"/>
    <property type="molecule type" value="Genomic_DNA"/>
</dbReference>
<name>A0A6I4SNJ9_9SPHN</name>
<sequence>MTDRKTKSAKPTPRRPAARKTAEKFGKRRLEIRNARVKDVRSISALVRRAYDDLPAYTQGEIRGQINNFPEGCFVALLDDEMVGYCASMQLPEPVAFADHNWDEISGNGYGSRHDPNGDWLYGYEMCVDPKVRGVRIGRRLYEERRALAEERDLNGIVFGGRMPHYKRNKRKVDGPQDYLDQVLAGKLHDPVLRFQLANGFEPERVFENYLPEDKRSEGNAVMMVWRNPYAEQDQPAKKRLPRGVEAVRVATCQLQARAVADYEEFMRAIEYFVDVASDYESDFIVFPEMFTLMLLSFEKKELSPVEAIERLSEYTPRLKADISDFAMRYNINIIAGSHPTMMDDGDIHNVAYVCLRDGSVHEQEKIHPTPNERYWWNIKGGDSIDVIQTDCGPIGVQICYDSEFPELSRRLADEGARIIFVPFCTDSRQGYLRVRYCAQARAIENQCYVVLSGNVGNLPNVANMDIQYAQSCILTPCDFPFARDGIAAEASENVETLTISDINLADLSWARAEGTVRNLADRRFDLYRIEWDDSKTHTARPKPRREPIGTHSAGGG</sequence>
<dbReference type="SUPFAM" id="SSF55729">
    <property type="entry name" value="Acyl-CoA N-acyltransferases (Nat)"/>
    <property type="match status" value="1"/>
</dbReference>
<dbReference type="Proteomes" id="UP000468943">
    <property type="component" value="Unassembled WGS sequence"/>
</dbReference>
<dbReference type="Pfam" id="PF00795">
    <property type="entry name" value="CN_hydrolase"/>
    <property type="match status" value="1"/>
</dbReference>
<dbReference type="PANTHER" id="PTHR23088:SF50">
    <property type="entry name" value="HYDROLASE YHCX"/>
    <property type="match status" value="1"/>
</dbReference>
<evidence type="ECO:0000259" key="2">
    <source>
        <dbReference type="PROSITE" id="PS50263"/>
    </source>
</evidence>